<gene>
    <name evidence="1" type="ORF">CYFUS_006081</name>
</gene>
<name>A0A250JAM5_9BACT</name>
<dbReference type="AlphaFoldDB" id="A0A250JAM5"/>
<evidence type="ECO:0000313" key="2">
    <source>
        <dbReference type="Proteomes" id="UP000217257"/>
    </source>
</evidence>
<protein>
    <submittedName>
        <fullName evidence="1">Uncharacterized protein</fullName>
    </submittedName>
</protein>
<dbReference type="EMBL" id="CP022098">
    <property type="protein sequence ID" value="ATB40630.1"/>
    <property type="molecule type" value="Genomic_DNA"/>
</dbReference>
<dbReference type="Proteomes" id="UP000217257">
    <property type="component" value="Chromosome"/>
</dbReference>
<reference evidence="1 2" key="1">
    <citation type="submission" date="2017-06" db="EMBL/GenBank/DDBJ databases">
        <title>Sequencing and comparative analysis of myxobacterial genomes.</title>
        <authorList>
            <person name="Rupp O."/>
            <person name="Goesmann A."/>
            <person name="Sogaard-Andersen L."/>
        </authorList>
    </citation>
    <scope>NUCLEOTIDE SEQUENCE [LARGE SCALE GENOMIC DNA]</scope>
    <source>
        <strain evidence="1 2">DSM 52655</strain>
    </source>
</reference>
<accession>A0A250JAM5</accession>
<sequence>MSPALDASKDATSHEVMRLLLKAFDEAPDPEQKQSAVVLINLVNFIADTEQLAAVEDYINNRLDYAPLAIAHFTAHDEAEAWLKGLEEPPSPARILIGDKYYLAWYSREDNARGIYRDYIIEPYIAELAARGIPPATPSFDTRAEAEGWLKNHPASPFDFVSIAGEHYLAVHHKRLMRHTLHPVASALTEWEETKRVQGAAETEEGGE</sequence>
<proteinExistence type="predicted"/>
<evidence type="ECO:0000313" key="1">
    <source>
        <dbReference type="EMBL" id="ATB40630.1"/>
    </source>
</evidence>
<dbReference type="KEGG" id="cfus:CYFUS_006081"/>
<organism evidence="1 2">
    <name type="scientific">Cystobacter fuscus</name>
    <dbReference type="NCBI Taxonomy" id="43"/>
    <lineage>
        <taxon>Bacteria</taxon>
        <taxon>Pseudomonadati</taxon>
        <taxon>Myxococcota</taxon>
        <taxon>Myxococcia</taxon>
        <taxon>Myxococcales</taxon>
        <taxon>Cystobacterineae</taxon>
        <taxon>Archangiaceae</taxon>
        <taxon>Cystobacter</taxon>
    </lineage>
</organism>